<organism evidence="5 6">
    <name type="scientific">Mycolicibacterium hodleri</name>
    <dbReference type="NCBI Taxonomy" id="49897"/>
    <lineage>
        <taxon>Bacteria</taxon>
        <taxon>Bacillati</taxon>
        <taxon>Actinomycetota</taxon>
        <taxon>Actinomycetes</taxon>
        <taxon>Mycobacteriales</taxon>
        <taxon>Mycobacteriaceae</taxon>
        <taxon>Mycolicibacterium</taxon>
    </lineage>
</organism>
<dbReference type="GO" id="GO:0003700">
    <property type="term" value="F:DNA-binding transcription factor activity"/>
    <property type="evidence" value="ECO:0007669"/>
    <property type="project" value="InterPro"/>
</dbReference>
<dbReference type="SMART" id="SM00895">
    <property type="entry name" value="FCD"/>
    <property type="match status" value="1"/>
</dbReference>
<dbReference type="InterPro" id="IPR036388">
    <property type="entry name" value="WH-like_DNA-bd_sf"/>
</dbReference>
<dbReference type="InterPro" id="IPR036390">
    <property type="entry name" value="WH_DNA-bd_sf"/>
</dbReference>
<dbReference type="InterPro" id="IPR000524">
    <property type="entry name" value="Tscrpt_reg_HTH_GntR"/>
</dbReference>
<keyword evidence="6" id="KW-1185">Reference proteome</keyword>
<evidence type="ECO:0000259" key="4">
    <source>
        <dbReference type="PROSITE" id="PS50949"/>
    </source>
</evidence>
<evidence type="ECO:0000313" key="6">
    <source>
        <dbReference type="Proteomes" id="UP000315759"/>
    </source>
</evidence>
<keyword evidence="3" id="KW-0804">Transcription</keyword>
<dbReference type="Gene3D" id="1.10.10.10">
    <property type="entry name" value="Winged helix-like DNA-binding domain superfamily/Winged helix DNA-binding domain"/>
    <property type="match status" value="1"/>
</dbReference>
<accession>A0A544W0E8</accession>
<dbReference type="GO" id="GO:0003677">
    <property type="term" value="F:DNA binding"/>
    <property type="evidence" value="ECO:0007669"/>
    <property type="project" value="UniProtKB-KW"/>
</dbReference>
<dbReference type="Pfam" id="PF00392">
    <property type="entry name" value="GntR"/>
    <property type="match status" value="1"/>
</dbReference>
<dbReference type="SUPFAM" id="SSF46785">
    <property type="entry name" value="Winged helix' DNA-binding domain"/>
    <property type="match status" value="1"/>
</dbReference>
<dbReference type="PANTHER" id="PTHR43537">
    <property type="entry name" value="TRANSCRIPTIONAL REGULATOR, GNTR FAMILY"/>
    <property type="match status" value="1"/>
</dbReference>
<evidence type="ECO:0000256" key="1">
    <source>
        <dbReference type="ARBA" id="ARBA00023015"/>
    </source>
</evidence>
<keyword evidence="1" id="KW-0805">Transcription regulation</keyword>
<dbReference type="Pfam" id="PF07729">
    <property type="entry name" value="FCD"/>
    <property type="match status" value="1"/>
</dbReference>
<dbReference type="InterPro" id="IPR008920">
    <property type="entry name" value="TF_FadR/GntR_C"/>
</dbReference>
<protein>
    <submittedName>
        <fullName evidence="5">GntR family transcriptional regulator</fullName>
    </submittedName>
</protein>
<evidence type="ECO:0000313" key="5">
    <source>
        <dbReference type="EMBL" id="TQR85717.1"/>
    </source>
</evidence>
<dbReference type="SMART" id="SM00345">
    <property type="entry name" value="HTH_GNTR"/>
    <property type="match status" value="1"/>
</dbReference>
<dbReference type="EMBL" id="VIFX01000018">
    <property type="protein sequence ID" value="TQR85717.1"/>
    <property type="molecule type" value="Genomic_DNA"/>
</dbReference>
<dbReference type="AlphaFoldDB" id="A0A544W0E8"/>
<sequence>MCVCSDDVTACSTGRTPQGSGRPDVGAREDALPMRNTLVDQVYERLMELLLDGTLRSGDPISIDGTARHLGVSPTPVREALARLESTGNVIRVAMRGYRVPEMPSSKEIADIMDARLLIEPRLAELASARVDAELLDALEEAIAEQERAPHSSDAAAITKYHRPDERFHRLIAEHANNGALLRAYDALGGHGQRFRLFVGVGVQDSESAIAEHRELLAALRRGYGPEVYRIMHAHITGVKERALAERARVDDAAAAPASGTWPEDGQIAGLKGC</sequence>
<dbReference type="SUPFAM" id="SSF48008">
    <property type="entry name" value="GntR ligand-binding domain-like"/>
    <property type="match status" value="1"/>
</dbReference>
<dbReference type="PROSITE" id="PS50949">
    <property type="entry name" value="HTH_GNTR"/>
    <property type="match status" value="1"/>
</dbReference>
<name>A0A544W0E8_9MYCO</name>
<feature type="domain" description="HTH gntR-type" evidence="4">
    <location>
        <begin position="36"/>
        <end position="103"/>
    </location>
</feature>
<dbReference type="PANTHER" id="PTHR43537:SF24">
    <property type="entry name" value="GLUCONATE OPERON TRANSCRIPTIONAL REPRESSOR"/>
    <property type="match status" value="1"/>
</dbReference>
<comment type="caution">
    <text evidence="5">The sequence shown here is derived from an EMBL/GenBank/DDBJ whole genome shotgun (WGS) entry which is preliminary data.</text>
</comment>
<dbReference type="InterPro" id="IPR011711">
    <property type="entry name" value="GntR_C"/>
</dbReference>
<dbReference type="CDD" id="cd07377">
    <property type="entry name" value="WHTH_GntR"/>
    <property type="match status" value="1"/>
</dbReference>
<evidence type="ECO:0000256" key="3">
    <source>
        <dbReference type="ARBA" id="ARBA00023163"/>
    </source>
</evidence>
<reference evidence="5 6" key="1">
    <citation type="submission" date="2018-10" db="EMBL/GenBank/DDBJ databases">
        <title>Draft genome of Mycobacterium hodleri strain B.</title>
        <authorList>
            <person name="Amande T.J."/>
            <person name="Mcgenity T.J."/>
        </authorList>
    </citation>
    <scope>NUCLEOTIDE SEQUENCE [LARGE SCALE GENOMIC DNA]</scope>
    <source>
        <strain evidence="5 6">B</strain>
    </source>
</reference>
<dbReference type="Gene3D" id="1.20.120.530">
    <property type="entry name" value="GntR ligand-binding domain-like"/>
    <property type="match status" value="1"/>
</dbReference>
<proteinExistence type="predicted"/>
<dbReference type="Proteomes" id="UP000315759">
    <property type="component" value="Unassembled WGS sequence"/>
</dbReference>
<keyword evidence="2" id="KW-0238">DNA-binding</keyword>
<evidence type="ECO:0000256" key="2">
    <source>
        <dbReference type="ARBA" id="ARBA00023125"/>
    </source>
</evidence>
<gene>
    <name evidence="5" type="ORF">D8S82_15400</name>
</gene>